<dbReference type="EMBL" id="STGT01000008">
    <property type="protein sequence ID" value="THV10207.1"/>
    <property type="molecule type" value="Genomic_DNA"/>
</dbReference>
<dbReference type="RefSeq" id="WP_136560547.1">
    <property type="nucleotide sequence ID" value="NZ_STGT01000008.1"/>
</dbReference>
<dbReference type="InterPro" id="IPR029044">
    <property type="entry name" value="Nucleotide-diphossugar_trans"/>
</dbReference>
<organism evidence="1 2">
    <name type="scientific">Rhizobium rhizophilum</name>
    <dbReference type="NCBI Taxonomy" id="1850373"/>
    <lineage>
        <taxon>Bacteria</taxon>
        <taxon>Pseudomonadati</taxon>
        <taxon>Pseudomonadota</taxon>
        <taxon>Alphaproteobacteria</taxon>
        <taxon>Hyphomicrobiales</taxon>
        <taxon>Rhizobiaceae</taxon>
        <taxon>Rhizobium/Agrobacterium group</taxon>
        <taxon>Rhizobium</taxon>
    </lineage>
</organism>
<dbReference type="PANTHER" id="PTHR43685">
    <property type="entry name" value="GLYCOSYLTRANSFERASE"/>
    <property type="match status" value="1"/>
</dbReference>
<dbReference type="Gene3D" id="3.90.550.10">
    <property type="entry name" value="Spore Coat Polysaccharide Biosynthesis Protein SpsA, Chain A"/>
    <property type="match status" value="1"/>
</dbReference>
<proteinExistence type="predicted"/>
<reference evidence="1 2" key="1">
    <citation type="submission" date="2019-04" db="EMBL/GenBank/DDBJ databases">
        <title>Genome sequence of strain 7209-2.</title>
        <authorList>
            <person name="Gao J."/>
            <person name="Sun J."/>
        </authorList>
    </citation>
    <scope>NUCLEOTIDE SEQUENCE [LARGE SCALE GENOMIC DNA]</scope>
    <source>
        <strain evidence="1 2">7209-2</strain>
    </source>
</reference>
<evidence type="ECO:0000313" key="1">
    <source>
        <dbReference type="EMBL" id="THV10207.1"/>
    </source>
</evidence>
<dbReference type="CDD" id="cd00761">
    <property type="entry name" value="Glyco_tranf_GTA_type"/>
    <property type="match status" value="1"/>
</dbReference>
<dbReference type="Pfam" id="PF13641">
    <property type="entry name" value="Glyco_tranf_2_3"/>
    <property type="match status" value="1"/>
</dbReference>
<evidence type="ECO:0000313" key="2">
    <source>
        <dbReference type="Proteomes" id="UP000309667"/>
    </source>
</evidence>
<dbReference type="Proteomes" id="UP000309667">
    <property type="component" value="Unassembled WGS sequence"/>
</dbReference>
<accession>A0ABY2QQ26</accession>
<dbReference type="SUPFAM" id="SSF53448">
    <property type="entry name" value="Nucleotide-diphospho-sugar transferases"/>
    <property type="match status" value="1"/>
</dbReference>
<dbReference type="InterPro" id="IPR050834">
    <property type="entry name" value="Glycosyltransf_2"/>
</dbReference>
<gene>
    <name evidence="1" type="ORF">E9677_23780</name>
</gene>
<protein>
    <submittedName>
        <fullName evidence="1">Glycosyltransferase</fullName>
    </submittedName>
</protein>
<dbReference type="PANTHER" id="PTHR43685:SF2">
    <property type="entry name" value="GLYCOSYLTRANSFERASE 2-LIKE DOMAIN-CONTAINING PROTEIN"/>
    <property type="match status" value="1"/>
</dbReference>
<keyword evidence="2" id="KW-1185">Reference proteome</keyword>
<sequence length="315" mass="34943">MNVETMKQKSLSPLNNAKLFPGLTVVVGIPSSGRRDIISAVVPHLARQARKPEQLVICAPTSDDVDMAELASLPFPVQFLKSERGLCRQRNAILDAVPNADIILFLDDDFLLAPSYIAEVERLFLRNPDVDVMTGTVLADGATGPGISVDEGLAAVRDAPAPTESLSIRETYTGYGCNMAVRMSTVHICKLRFDEELPLYGWLEDVDFSRAVARFGRVVASPHLLGVHLGTKKGRMNGQRLGYSQIANPIYLLGKRRMTLRHALLQMTRNLASNIVKVWRPEPWVDRRGRLKGNFLAIADFLRGRLSPQNIRDMD</sequence>
<name>A0ABY2QQ26_9HYPH</name>
<comment type="caution">
    <text evidence="1">The sequence shown here is derived from an EMBL/GenBank/DDBJ whole genome shotgun (WGS) entry which is preliminary data.</text>
</comment>